<proteinExistence type="predicted"/>
<protein>
    <submittedName>
        <fullName evidence="1">Uncharacterized protein</fullName>
    </submittedName>
</protein>
<evidence type="ECO:0000313" key="1">
    <source>
        <dbReference type="EMBL" id="KKM14938.1"/>
    </source>
</evidence>
<comment type="caution">
    <text evidence="1">The sequence shown here is derived from an EMBL/GenBank/DDBJ whole genome shotgun (WGS) entry which is preliminary data.</text>
</comment>
<gene>
    <name evidence="1" type="ORF">LCGC14_1701060</name>
</gene>
<feature type="non-terminal residue" evidence="1">
    <location>
        <position position="1"/>
    </location>
</feature>
<organism evidence="1">
    <name type="scientific">marine sediment metagenome</name>
    <dbReference type="NCBI Taxonomy" id="412755"/>
    <lineage>
        <taxon>unclassified sequences</taxon>
        <taxon>metagenomes</taxon>
        <taxon>ecological metagenomes</taxon>
    </lineage>
</organism>
<dbReference type="EMBL" id="LAZR01015028">
    <property type="protein sequence ID" value="KKM14938.1"/>
    <property type="molecule type" value="Genomic_DNA"/>
</dbReference>
<name>A0A0F9JYD5_9ZZZZ</name>
<accession>A0A0F9JYD5</accession>
<reference evidence="1" key="1">
    <citation type="journal article" date="2015" name="Nature">
        <title>Complex archaea that bridge the gap between prokaryotes and eukaryotes.</title>
        <authorList>
            <person name="Spang A."/>
            <person name="Saw J.H."/>
            <person name="Jorgensen S.L."/>
            <person name="Zaremba-Niedzwiedzka K."/>
            <person name="Martijn J."/>
            <person name="Lind A.E."/>
            <person name="van Eijk R."/>
            <person name="Schleper C."/>
            <person name="Guy L."/>
            <person name="Ettema T.J."/>
        </authorList>
    </citation>
    <scope>NUCLEOTIDE SEQUENCE</scope>
</reference>
<dbReference type="AlphaFoldDB" id="A0A0F9JYD5"/>
<sequence>EKWEWFHKEHPNSELWDKKKLKEMKII</sequence>